<feature type="region of interest" description="Disordered" evidence="1">
    <location>
        <begin position="117"/>
        <end position="177"/>
    </location>
</feature>
<feature type="region of interest" description="Disordered" evidence="1">
    <location>
        <begin position="60"/>
        <end position="86"/>
    </location>
</feature>
<organism evidence="2 3">
    <name type="scientific">Vitis vinifera</name>
    <name type="common">Grape</name>
    <dbReference type="NCBI Taxonomy" id="29760"/>
    <lineage>
        <taxon>Eukaryota</taxon>
        <taxon>Viridiplantae</taxon>
        <taxon>Streptophyta</taxon>
        <taxon>Embryophyta</taxon>
        <taxon>Tracheophyta</taxon>
        <taxon>Spermatophyta</taxon>
        <taxon>Magnoliopsida</taxon>
        <taxon>eudicotyledons</taxon>
        <taxon>Gunneridae</taxon>
        <taxon>Pentapetalae</taxon>
        <taxon>rosids</taxon>
        <taxon>Vitales</taxon>
        <taxon>Vitaceae</taxon>
        <taxon>Viteae</taxon>
        <taxon>Vitis</taxon>
    </lineage>
</organism>
<feature type="compositionally biased region" description="Basic and acidic residues" evidence="1">
    <location>
        <begin position="150"/>
        <end position="161"/>
    </location>
</feature>
<dbReference type="Proteomes" id="UP000288805">
    <property type="component" value="Unassembled WGS sequence"/>
</dbReference>
<dbReference type="AlphaFoldDB" id="A0A438GIM5"/>
<feature type="compositionally biased region" description="Low complexity" evidence="1">
    <location>
        <begin position="126"/>
        <end position="136"/>
    </location>
</feature>
<name>A0A438GIM5_VITVI</name>
<dbReference type="EMBL" id="QGNW01000423">
    <property type="protein sequence ID" value="RVW72066.1"/>
    <property type="molecule type" value="Genomic_DNA"/>
</dbReference>
<evidence type="ECO:0000313" key="3">
    <source>
        <dbReference type="Proteomes" id="UP000288805"/>
    </source>
</evidence>
<accession>A0A438GIM5</accession>
<comment type="caution">
    <text evidence="2">The sequence shown here is derived from an EMBL/GenBank/DDBJ whole genome shotgun (WGS) entry which is preliminary data.</text>
</comment>
<protein>
    <submittedName>
        <fullName evidence="2">Uncharacterized protein</fullName>
    </submittedName>
</protein>
<feature type="region of interest" description="Disordered" evidence="1">
    <location>
        <begin position="15"/>
        <end position="43"/>
    </location>
</feature>
<reference evidence="2 3" key="1">
    <citation type="journal article" date="2018" name="PLoS Genet.">
        <title>Population sequencing reveals clonal diversity and ancestral inbreeding in the grapevine cultivar Chardonnay.</title>
        <authorList>
            <person name="Roach M.J."/>
            <person name="Johnson D.L."/>
            <person name="Bohlmann J."/>
            <person name="van Vuuren H.J."/>
            <person name="Jones S.J."/>
            <person name="Pretorius I.S."/>
            <person name="Schmidt S.A."/>
            <person name="Borneman A.R."/>
        </authorList>
    </citation>
    <scope>NUCLEOTIDE SEQUENCE [LARGE SCALE GENOMIC DNA]</scope>
    <source>
        <strain evidence="3">cv. Chardonnay</strain>
        <tissue evidence="2">Leaf</tissue>
    </source>
</reference>
<sequence>MIVFPDWVSCKGEEATPNGVRGWGVGGTHKGGESRAPTSDQDRRAFAGACARVMGGSYEGREEVSPLPFPSAPADRRSDPPIVRYRPSKSTVTDLSRFFAREIFPHFKTIGTDAKVFRAPRPSYGPKRLSSLVSPSVRRKDDPSPPLRSSRRDSRFEKKNCPETLPEGPRNHLASSRFHASPIHPLKSRSNPNPCTKTRIQPYGSKEASILRGAHRPIWTNIPRYSHHNTSVKTNFSPDFLLSSTPEVSPQSHEIRELGRNNMTGAIIPALMHRIPSELRS</sequence>
<evidence type="ECO:0000256" key="1">
    <source>
        <dbReference type="SAM" id="MobiDB-lite"/>
    </source>
</evidence>
<gene>
    <name evidence="2" type="ORF">CK203_054790</name>
</gene>
<evidence type="ECO:0000313" key="2">
    <source>
        <dbReference type="EMBL" id="RVW72066.1"/>
    </source>
</evidence>
<proteinExistence type="predicted"/>